<protein>
    <submittedName>
        <fullName evidence="2">Uncharacterized protein</fullName>
    </submittedName>
</protein>
<reference evidence="2" key="1">
    <citation type="submission" date="2023-04" db="EMBL/GenBank/DDBJ databases">
        <title>Black Yeasts Isolated from many extreme environments.</title>
        <authorList>
            <person name="Coleine C."/>
            <person name="Stajich J.E."/>
            <person name="Selbmann L."/>
        </authorList>
    </citation>
    <scope>NUCLEOTIDE SEQUENCE</scope>
    <source>
        <strain evidence="2">CCFEE 5312</strain>
    </source>
</reference>
<feature type="compositionally biased region" description="Polar residues" evidence="1">
    <location>
        <begin position="30"/>
        <end position="43"/>
    </location>
</feature>
<evidence type="ECO:0000256" key="1">
    <source>
        <dbReference type="SAM" id="MobiDB-lite"/>
    </source>
</evidence>
<gene>
    <name evidence="2" type="ORF">LTR09_000567</name>
</gene>
<organism evidence="2 3">
    <name type="scientific">Extremus antarcticus</name>
    <dbReference type="NCBI Taxonomy" id="702011"/>
    <lineage>
        <taxon>Eukaryota</taxon>
        <taxon>Fungi</taxon>
        <taxon>Dikarya</taxon>
        <taxon>Ascomycota</taxon>
        <taxon>Pezizomycotina</taxon>
        <taxon>Dothideomycetes</taxon>
        <taxon>Dothideomycetidae</taxon>
        <taxon>Mycosphaerellales</taxon>
        <taxon>Extremaceae</taxon>
        <taxon>Extremus</taxon>
    </lineage>
</organism>
<dbReference type="Proteomes" id="UP001271007">
    <property type="component" value="Unassembled WGS sequence"/>
</dbReference>
<proteinExistence type="predicted"/>
<comment type="caution">
    <text evidence="2">The sequence shown here is derived from an EMBL/GenBank/DDBJ whole genome shotgun (WGS) entry which is preliminary data.</text>
</comment>
<evidence type="ECO:0000313" key="3">
    <source>
        <dbReference type="Proteomes" id="UP001271007"/>
    </source>
</evidence>
<dbReference type="EMBL" id="JAWDJX010000001">
    <property type="protein sequence ID" value="KAK3059001.1"/>
    <property type="molecule type" value="Genomic_DNA"/>
</dbReference>
<keyword evidence="3" id="KW-1185">Reference proteome</keyword>
<sequence>MAKHTNRVGSHVPVFDDSTSEKEDSPSDGRLSTSTEGGDTKQATKPRRRHKKLVVFALVYVELRVELSSPQISAKLPGVTIR</sequence>
<dbReference type="AlphaFoldDB" id="A0AAJ0GJV8"/>
<accession>A0AAJ0GJV8</accession>
<name>A0AAJ0GJV8_9PEZI</name>
<evidence type="ECO:0000313" key="2">
    <source>
        <dbReference type="EMBL" id="KAK3059001.1"/>
    </source>
</evidence>
<feature type="region of interest" description="Disordered" evidence="1">
    <location>
        <begin position="1"/>
        <end position="48"/>
    </location>
</feature>